<dbReference type="PANTHER" id="PTHR33498">
    <property type="entry name" value="TRANSPOSASE FOR INSERTION SEQUENCE ELEMENT IS1557"/>
    <property type="match status" value="1"/>
</dbReference>
<dbReference type="InterPro" id="IPR047951">
    <property type="entry name" value="Transpos_ISL3"/>
</dbReference>
<dbReference type="EMBL" id="BAAASJ010000122">
    <property type="protein sequence ID" value="GAA2662597.1"/>
    <property type="molecule type" value="Genomic_DNA"/>
</dbReference>
<dbReference type="RefSeq" id="WP_344396565.1">
    <property type="nucleotide sequence ID" value="NZ_BAAASJ010000122.1"/>
</dbReference>
<evidence type="ECO:0000313" key="4">
    <source>
        <dbReference type="Proteomes" id="UP001500151"/>
    </source>
</evidence>
<dbReference type="PANTHER" id="PTHR33498:SF1">
    <property type="entry name" value="TRANSPOSASE FOR INSERTION SEQUENCE ELEMENT IS1557"/>
    <property type="match status" value="1"/>
</dbReference>
<comment type="caution">
    <text evidence="3">The sequence shown here is derived from an EMBL/GenBank/DDBJ whole genome shotgun (WGS) entry which is preliminary data.</text>
</comment>
<feature type="domain" description="Transposase IS204/IS1001/IS1096/IS1165 DDE" evidence="2">
    <location>
        <begin position="7"/>
        <end position="153"/>
    </location>
</feature>
<name>A0ABN3RWK9_9ACTN</name>
<keyword evidence="4" id="KW-1185">Reference proteome</keyword>
<proteinExistence type="predicted"/>
<reference evidence="3 4" key="1">
    <citation type="journal article" date="2019" name="Int. J. Syst. Evol. Microbiol.">
        <title>The Global Catalogue of Microorganisms (GCM) 10K type strain sequencing project: providing services to taxonomists for standard genome sequencing and annotation.</title>
        <authorList>
            <consortium name="The Broad Institute Genomics Platform"/>
            <consortium name="The Broad Institute Genome Sequencing Center for Infectious Disease"/>
            <person name="Wu L."/>
            <person name="Ma J."/>
        </authorList>
    </citation>
    <scope>NUCLEOTIDE SEQUENCE [LARGE SCALE GENOMIC DNA]</scope>
    <source>
        <strain evidence="3 4">JCM 4524</strain>
    </source>
</reference>
<sequence>MAAGATVRRHLQDIRASGKPAPDKPDELTVRKATWLITSHPDHLEESSTLKLKKLLSRCPELDAVAACVRSFATMMTERRGSDLADWLTSAENTGFKPLRSLARGLRQDFDAVAAGLTLEWSSGKVEGNVNRVKRIKRDGYGRAGFDLLRLQILLAD</sequence>
<dbReference type="InterPro" id="IPR002560">
    <property type="entry name" value="Transposase_DDE"/>
</dbReference>
<accession>A0ABN3RWK9</accession>
<protein>
    <recommendedName>
        <fullName evidence="2">Transposase IS204/IS1001/IS1096/IS1165 DDE domain-containing protein</fullName>
    </recommendedName>
</protein>
<dbReference type="Pfam" id="PF01610">
    <property type="entry name" value="DDE_Tnp_ISL3"/>
    <property type="match status" value="1"/>
</dbReference>
<evidence type="ECO:0000259" key="2">
    <source>
        <dbReference type="Pfam" id="PF01610"/>
    </source>
</evidence>
<evidence type="ECO:0000313" key="3">
    <source>
        <dbReference type="EMBL" id="GAA2662597.1"/>
    </source>
</evidence>
<feature type="region of interest" description="Disordered" evidence="1">
    <location>
        <begin position="1"/>
        <end position="25"/>
    </location>
</feature>
<organism evidence="3 4">
    <name type="scientific">Streptomyces vastus</name>
    <dbReference type="NCBI Taxonomy" id="285451"/>
    <lineage>
        <taxon>Bacteria</taxon>
        <taxon>Bacillati</taxon>
        <taxon>Actinomycetota</taxon>
        <taxon>Actinomycetes</taxon>
        <taxon>Kitasatosporales</taxon>
        <taxon>Streptomycetaceae</taxon>
        <taxon>Streptomyces</taxon>
    </lineage>
</organism>
<dbReference type="Proteomes" id="UP001500151">
    <property type="component" value="Unassembled WGS sequence"/>
</dbReference>
<evidence type="ECO:0000256" key="1">
    <source>
        <dbReference type="SAM" id="MobiDB-lite"/>
    </source>
</evidence>
<gene>
    <name evidence="3" type="ORF">GCM10010307_81810</name>
</gene>